<reference evidence="1 2" key="1">
    <citation type="submission" date="2019-07" db="EMBL/GenBank/DDBJ databases">
        <title>Whole genome shotgun sequence of Microvirga aerophila NBRC 106136.</title>
        <authorList>
            <person name="Hosoyama A."/>
            <person name="Uohara A."/>
            <person name="Ohji S."/>
            <person name="Ichikawa N."/>
        </authorList>
    </citation>
    <scope>NUCLEOTIDE SEQUENCE [LARGE SCALE GENOMIC DNA]</scope>
    <source>
        <strain evidence="1 2">NBRC 106136</strain>
    </source>
</reference>
<comment type="caution">
    <text evidence="1">The sequence shown here is derived from an EMBL/GenBank/DDBJ whole genome shotgun (WGS) entry which is preliminary data.</text>
</comment>
<gene>
    <name evidence="1" type="ORF">MAE02_23400</name>
</gene>
<keyword evidence="2" id="KW-1185">Reference proteome</keyword>
<dbReference type="EMBL" id="BJYU01000026">
    <property type="protein sequence ID" value="GEO14644.1"/>
    <property type="molecule type" value="Genomic_DNA"/>
</dbReference>
<proteinExistence type="predicted"/>
<organism evidence="1 2">
    <name type="scientific">Microvirga aerophila</name>
    <dbReference type="NCBI Taxonomy" id="670291"/>
    <lineage>
        <taxon>Bacteria</taxon>
        <taxon>Pseudomonadati</taxon>
        <taxon>Pseudomonadota</taxon>
        <taxon>Alphaproteobacteria</taxon>
        <taxon>Hyphomicrobiales</taxon>
        <taxon>Methylobacteriaceae</taxon>
        <taxon>Microvirga</taxon>
    </lineage>
</organism>
<dbReference type="AlphaFoldDB" id="A0A512BRW7"/>
<evidence type="ECO:0000313" key="1">
    <source>
        <dbReference type="EMBL" id="GEO14644.1"/>
    </source>
</evidence>
<name>A0A512BRW7_9HYPH</name>
<accession>A0A512BRW7</accession>
<sequence length="81" mass="8665">MATQTGDLTGLIMRDCVLKCNAQRPDDLIDIGPSPTDMSRPGASTCYGSLPKNNALPVKGTPGELHPVTLEERYTSILSHP</sequence>
<evidence type="ECO:0000313" key="2">
    <source>
        <dbReference type="Proteomes" id="UP000321085"/>
    </source>
</evidence>
<protein>
    <submittedName>
        <fullName evidence="1">Uncharacterized protein</fullName>
    </submittedName>
</protein>
<dbReference type="Proteomes" id="UP000321085">
    <property type="component" value="Unassembled WGS sequence"/>
</dbReference>